<dbReference type="Pfam" id="PF14901">
    <property type="entry name" value="Jiv90"/>
    <property type="match status" value="1"/>
</dbReference>
<reference evidence="4" key="1">
    <citation type="journal article" date="2019" name="Plant J.">
        <title>Chlorella vulgaris genome assembly and annotation reveals the molecular basis for metabolic acclimation to high light conditions.</title>
        <authorList>
            <person name="Cecchin M."/>
            <person name="Marcolungo L."/>
            <person name="Rossato M."/>
            <person name="Girolomoni L."/>
            <person name="Cosentino E."/>
            <person name="Cuine S."/>
            <person name="Li-Beisson Y."/>
            <person name="Delledonne M."/>
            <person name="Ballottari M."/>
        </authorList>
    </citation>
    <scope>NUCLEOTIDE SEQUENCE</scope>
    <source>
        <strain evidence="4">211/11P</strain>
    </source>
</reference>
<evidence type="ECO:0000313" key="5">
    <source>
        <dbReference type="Proteomes" id="UP001055712"/>
    </source>
</evidence>
<gene>
    <name evidence="4" type="ORF">D9Q98_001073</name>
</gene>
<accession>A0A9D4TZ65</accession>
<keyword evidence="2" id="KW-0472">Membrane</keyword>
<dbReference type="OrthoDB" id="511772at2759"/>
<feature type="compositionally biased region" description="Low complexity" evidence="1">
    <location>
        <begin position="142"/>
        <end position="165"/>
    </location>
</feature>
<feature type="compositionally biased region" description="Basic and acidic residues" evidence="1">
    <location>
        <begin position="350"/>
        <end position="360"/>
    </location>
</feature>
<feature type="transmembrane region" description="Helical" evidence="2">
    <location>
        <begin position="693"/>
        <end position="710"/>
    </location>
</feature>
<dbReference type="CDD" id="cd06257">
    <property type="entry name" value="DnaJ"/>
    <property type="match status" value="1"/>
</dbReference>
<dbReference type="SMART" id="SM00271">
    <property type="entry name" value="DnaJ"/>
    <property type="match status" value="1"/>
</dbReference>
<keyword evidence="5" id="KW-1185">Reference proteome</keyword>
<dbReference type="Pfam" id="PF00226">
    <property type="entry name" value="DnaJ"/>
    <property type="match status" value="1"/>
</dbReference>
<dbReference type="PROSITE" id="PS50076">
    <property type="entry name" value="DNAJ_2"/>
    <property type="match status" value="1"/>
</dbReference>
<feature type="domain" description="J" evidence="3">
    <location>
        <begin position="754"/>
        <end position="819"/>
    </location>
</feature>
<dbReference type="SUPFAM" id="SSF46565">
    <property type="entry name" value="Chaperone J-domain"/>
    <property type="match status" value="1"/>
</dbReference>
<sequence length="981" mass="104415">MREAIPSYSIKHSTADGAQQTVHLAVSLPGVADSSQVSFVIEHARLLKLHAPGRYSAEIPLSVDVEPKAQSVQFLKKTSVLKAILVVAISRPSSPELSRTSRRQEQLSEPQQPPEPEPQQPQAQPQPWEQGPQGAQHREQQQQEQQGPWEAQQQQGPSPSAATSPREQRDAGLYSNAAAQANRATAADCFAQAQLAQQGGDVPRAQRLFQKACKLDPSSPLYKAALLAANKASDERADDSASSSQQATGSSASCSPSGSRGGAASSSGDAGGSSKQGVGAGTSAAKAASSSKQGVGAGTSAAKAASRSKQGAGAGSSAAKAASGSPRGSIPAAGERTSAGAQPFQAGGSKEGKAEAREGGGGRPLSQQQRRRQQQERDAEVAAAIAQARTEREEAARARKVHNRNVAYMLSLGCLGLAALYCVVCLAPPAAPLREAAGGWERAAYHVARPLLFLLRNLLWQPTWGVALAWLVATYSLSCCFTFSLFTLPGSSLVLRLGELVMQAAFYPLLCAACGGSWRALLGMSVKAALGWKGPLGDPVVSDFLSVLACLGLRLGLSWLLLPLGRVLLMPLVWLCRALLWRPTWWLNLPLAAAAFVSGGIKTKPGIPSLAAATSVASWWLLCGGWWAVAQLTAVTSGLGAALTFALTGRTHAMIRVFQQLNSHVRALPLPFLIARLLVHVMRHLVWGPPASGWTWVMGLAAGGLLYLHMRNLPPPIEFPPEPNIGQGSGRHHLRHEVPPGAPAAVARILQASDYFQVLGVLEGADDAEIRRAKRTLSLATHPDKIGEAPGASTAFNLVTEAAEALASHELRTLYLSQKEARMNAGFSWQDEEELAAQGVQVPPEFRERMNEWREAAEHGDVPSLCHACGGLHFMRRTDRPPAAARQCDVCNTRHAVRNEELWFESAKAGLFRRTILMLYCHNGVVYDIGERGSCDGTLKMVHEGGFPLNSHINYFKMPAGNDAGGAKRAGGSKKKGRRRN</sequence>
<evidence type="ECO:0000256" key="1">
    <source>
        <dbReference type="SAM" id="MobiDB-lite"/>
    </source>
</evidence>
<protein>
    <recommendedName>
        <fullName evidence="3">J domain-containing protein</fullName>
    </recommendedName>
</protein>
<feature type="compositionally biased region" description="Low complexity" evidence="1">
    <location>
        <begin position="281"/>
        <end position="329"/>
    </location>
</feature>
<feature type="transmembrane region" description="Helical" evidence="2">
    <location>
        <begin position="464"/>
        <end position="488"/>
    </location>
</feature>
<keyword evidence="2" id="KW-1133">Transmembrane helix</keyword>
<organism evidence="4 5">
    <name type="scientific">Chlorella vulgaris</name>
    <name type="common">Green alga</name>
    <dbReference type="NCBI Taxonomy" id="3077"/>
    <lineage>
        <taxon>Eukaryota</taxon>
        <taxon>Viridiplantae</taxon>
        <taxon>Chlorophyta</taxon>
        <taxon>core chlorophytes</taxon>
        <taxon>Trebouxiophyceae</taxon>
        <taxon>Chlorellales</taxon>
        <taxon>Chlorellaceae</taxon>
        <taxon>Chlorella clade</taxon>
        <taxon>Chlorella</taxon>
    </lineage>
</organism>
<feature type="compositionally biased region" description="Low complexity" evidence="1">
    <location>
        <begin position="240"/>
        <end position="268"/>
    </location>
</feature>
<dbReference type="InterPro" id="IPR036869">
    <property type="entry name" value="J_dom_sf"/>
</dbReference>
<feature type="transmembrane region" description="Helical" evidence="2">
    <location>
        <begin position="500"/>
        <end position="521"/>
    </location>
</feature>
<feature type="compositionally biased region" description="Low complexity" evidence="1">
    <location>
        <begin position="120"/>
        <end position="135"/>
    </location>
</feature>
<dbReference type="AlphaFoldDB" id="A0A9D4TZ65"/>
<proteinExistence type="predicted"/>
<feature type="region of interest" description="Disordered" evidence="1">
    <location>
        <begin position="93"/>
        <end position="185"/>
    </location>
</feature>
<evidence type="ECO:0000256" key="2">
    <source>
        <dbReference type="SAM" id="Phobius"/>
    </source>
</evidence>
<feature type="transmembrane region" description="Helical" evidence="2">
    <location>
        <begin position="617"/>
        <end position="647"/>
    </location>
</feature>
<name>A0A9D4TZ65_CHLVU</name>
<evidence type="ECO:0000259" key="3">
    <source>
        <dbReference type="PROSITE" id="PS50076"/>
    </source>
</evidence>
<dbReference type="Gene3D" id="1.10.287.110">
    <property type="entry name" value="DnaJ domain"/>
    <property type="match status" value="1"/>
</dbReference>
<keyword evidence="2" id="KW-0812">Transmembrane</keyword>
<dbReference type="EMBL" id="SIDB01000001">
    <property type="protein sequence ID" value="KAI3438651.1"/>
    <property type="molecule type" value="Genomic_DNA"/>
</dbReference>
<evidence type="ECO:0000313" key="4">
    <source>
        <dbReference type="EMBL" id="KAI3438651.1"/>
    </source>
</evidence>
<comment type="caution">
    <text evidence="4">The sequence shown here is derived from an EMBL/GenBank/DDBJ whole genome shotgun (WGS) entry which is preliminary data.</text>
</comment>
<dbReference type="InterPro" id="IPR052317">
    <property type="entry name" value="Viral_replicn-host_int_reg"/>
</dbReference>
<dbReference type="PANTHER" id="PTHR44665">
    <property type="entry name" value="DNAJ HOMOLOG SUBFAMILY C MEMBER 14"/>
    <property type="match status" value="1"/>
</dbReference>
<feature type="region of interest" description="Disordered" evidence="1">
    <location>
        <begin position="229"/>
        <end position="379"/>
    </location>
</feature>
<reference evidence="4" key="2">
    <citation type="submission" date="2020-11" db="EMBL/GenBank/DDBJ databases">
        <authorList>
            <person name="Cecchin M."/>
            <person name="Marcolungo L."/>
            <person name="Rossato M."/>
            <person name="Girolomoni L."/>
            <person name="Cosentino E."/>
            <person name="Cuine S."/>
            <person name="Li-Beisson Y."/>
            <person name="Delledonne M."/>
            <person name="Ballottari M."/>
        </authorList>
    </citation>
    <scope>NUCLEOTIDE SEQUENCE</scope>
    <source>
        <strain evidence="4">211/11P</strain>
        <tissue evidence="4">Whole cell</tissue>
    </source>
</reference>
<dbReference type="InterPro" id="IPR032843">
    <property type="entry name" value="Jiv"/>
</dbReference>
<dbReference type="Proteomes" id="UP001055712">
    <property type="component" value="Unassembled WGS sequence"/>
</dbReference>
<feature type="transmembrane region" description="Helical" evidence="2">
    <location>
        <begin position="406"/>
        <end position="431"/>
    </location>
</feature>
<dbReference type="PANTHER" id="PTHR44665:SF1">
    <property type="entry name" value="DNAJ HOMOLOG SUBFAMILY C MEMBER 14"/>
    <property type="match status" value="1"/>
</dbReference>
<dbReference type="InterPro" id="IPR001623">
    <property type="entry name" value="DnaJ_domain"/>
</dbReference>